<feature type="region of interest" description="Disordered" evidence="1">
    <location>
        <begin position="339"/>
        <end position="360"/>
    </location>
</feature>
<keyword evidence="2" id="KW-1133">Transmembrane helix</keyword>
<organism evidence="4 5">
    <name type="scientific">Actinokineospora fastidiosa</name>
    <dbReference type="NCBI Taxonomy" id="1816"/>
    <lineage>
        <taxon>Bacteria</taxon>
        <taxon>Bacillati</taxon>
        <taxon>Actinomycetota</taxon>
        <taxon>Actinomycetes</taxon>
        <taxon>Pseudonocardiales</taxon>
        <taxon>Pseudonocardiaceae</taxon>
        <taxon>Actinokineospora</taxon>
    </lineage>
</organism>
<dbReference type="Proteomes" id="UP000660680">
    <property type="component" value="Unassembled WGS sequence"/>
</dbReference>
<dbReference type="RefSeq" id="WP_189212830.1">
    <property type="nucleotide sequence ID" value="NZ_BMRB01000004.1"/>
</dbReference>
<feature type="domain" description="Endonuclease/exonuclease/phosphatase" evidence="3">
    <location>
        <begin position="109"/>
        <end position="339"/>
    </location>
</feature>
<reference evidence="4" key="1">
    <citation type="journal article" date="2014" name="Int. J. Syst. Evol. Microbiol.">
        <title>Complete genome sequence of Corynebacterium casei LMG S-19264T (=DSM 44701T), isolated from a smear-ripened cheese.</title>
        <authorList>
            <consortium name="US DOE Joint Genome Institute (JGI-PGF)"/>
            <person name="Walter F."/>
            <person name="Albersmeier A."/>
            <person name="Kalinowski J."/>
            <person name="Ruckert C."/>
        </authorList>
    </citation>
    <scope>NUCLEOTIDE SEQUENCE</scope>
    <source>
        <strain evidence="4">JCM 3276</strain>
    </source>
</reference>
<dbReference type="GO" id="GO:0003824">
    <property type="term" value="F:catalytic activity"/>
    <property type="evidence" value="ECO:0007669"/>
    <property type="project" value="InterPro"/>
</dbReference>
<keyword evidence="5" id="KW-1185">Reference proteome</keyword>
<dbReference type="Gene3D" id="3.60.10.10">
    <property type="entry name" value="Endonuclease/exonuclease/phosphatase"/>
    <property type="match status" value="1"/>
</dbReference>
<gene>
    <name evidence="4" type="ORF">GCM10010171_48160</name>
</gene>
<accession>A0A918LH90</accession>
<evidence type="ECO:0000259" key="3">
    <source>
        <dbReference type="Pfam" id="PF03372"/>
    </source>
</evidence>
<proteinExistence type="predicted"/>
<evidence type="ECO:0000313" key="4">
    <source>
        <dbReference type="EMBL" id="GGS47289.1"/>
    </source>
</evidence>
<dbReference type="AlphaFoldDB" id="A0A918LH90"/>
<name>A0A918LH90_9PSEU</name>
<feature type="transmembrane region" description="Helical" evidence="2">
    <location>
        <begin position="72"/>
        <end position="93"/>
    </location>
</feature>
<feature type="transmembrane region" description="Helical" evidence="2">
    <location>
        <begin position="39"/>
        <end position="60"/>
    </location>
</feature>
<evidence type="ECO:0000313" key="5">
    <source>
        <dbReference type="Proteomes" id="UP000660680"/>
    </source>
</evidence>
<dbReference type="InterPro" id="IPR036691">
    <property type="entry name" value="Endo/exonu/phosph_ase_sf"/>
</dbReference>
<keyword evidence="2" id="KW-0812">Transmembrane</keyword>
<dbReference type="Pfam" id="PF03372">
    <property type="entry name" value="Exo_endo_phos"/>
    <property type="match status" value="1"/>
</dbReference>
<dbReference type="SUPFAM" id="SSF56219">
    <property type="entry name" value="DNase I-like"/>
    <property type="match status" value="1"/>
</dbReference>
<dbReference type="EMBL" id="BMRB01000004">
    <property type="protein sequence ID" value="GGS47289.1"/>
    <property type="molecule type" value="Genomic_DNA"/>
</dbReference>
<dbReference type="InterPro" id="IPR005135">
    <property type="entry name" value="Endo/exonuclease/phosphatase"/>
</dbReference>
<comment type="caution">
    <text evidence="4">The sequence shown here is derived from an EMBL/GenBank/DDBJ whole genome shotgun (WGS) entry which is preliminary data.</text>
</comment>
<protein>
    <recommendedName>
        <fullName evidence="3">Endonuclease/exonuclease/phosphatase domain-containing protein</fullName>
    </recommendedName>
</protein>
<evidence type="ECO:0000256" key="1">
    <source>
        <dbReference type="SAM" id="MobiDB-lite"/>
    </source>
</evidence>
<sequence>MRWCRGSRLLVAAAVGWAGFVLAHLRLSGRWWLWSVVDALPPLTFTAVPLLVMAALAAVLWRGLTVPRAARWWVVVPSVAALVTGLGLAGFTWGEARPAPRDAVRVFAWNTEYWSQHDDPDAFHAFLRQQDADVYLLQEYVHHTDGEPDVVKAHSPVDDTERLRREFPGYTIVARGELLTLTRFPVVARPLVGPDRPGLPWPLEFRDAKVLRTDLDVRGTVMSFYNVHIPVQYNFAGAFLAHMADAAGERRAHFAALLADVRANPRPVVVAGDFNTSPSMGELDAVRAVVRDAAEAGSEVYPTSWHVGPFGWRLDWAFTSPSVPVHRYGFTDPRGLSDHRPQELLLSPPPAATHPPRAVR</sequence>
<keyword evidence="2" id="KW-0472">Membrane</keyword>
<reference evidence="4" key="2">
    <citation type="submission" date="2020-09" db="EMBL/GenBank/DDBJ databases">
        <authorList>
            <person name="Sun Q."/>
            <person name="Ohkuma M."/>
        </authorList>
    </citation>
    <scope>NUCLEOTIDE SEQUENCE</scope>
    <source>
        <strain evidence="4">JCM 3276</strain>
    </source>
</reference>
<evidence type="ECO:0000256" key="2">
    <source>
        <dbReference type="SAM" id="Phobius"/>
    </source>
</evidence>